<dbReference type="InterPro" id="IPR042097">
    <property type="entry name" value="Aminopeptidase_N-like_N_sf"/>
</dbReference>
<accession>A0AAV3AU94</accession>
<comment type="similarity">
    <text evidence="1">Belongs to the peptidase M1 family.</text>
</comment>
<dbReference type="SMART" id="SM01263">
    <property type="entry name" value="Leuk-A4-hydro_C"/>
    <property type="match status" value="1"/>
</dbReference>
<dbReference type="AlphaFoldDB" id="A0AAV3AU94"/>
<dbReference type="Gene3D" id="1.25.40.320">
    <property type="entry name" value="Peptidase M1, leukotriene A4 hydrolase/aminopeptidase C-terminal domain"/>
    <property type="match status" value="1"/>
</dbReference>
<evidence type="ECO:0000259" key="10">
    <source>
        <dbReference type="SMART" id="SM01263"/>
    </source>
</evidence>
<dbReference type="PANTHER" id="PTHR45726">
    <property type="entry name" value="LEUKOTRIENE A-4 HYDROLASE"/>
    <property type="match status" value="1"/>
</dbReference>
<feature type="region of interest" description="Disordered" evidence="9">
    <location>
        <begin position="125"/>
        <end position="228"/>
    </location>
</feature>
<dbReference type="InterPro" id="IPR001930">
    <property type="entry name" value="Peptidase_M1"/>
</dbReference>
<gene>
    <name evidence="11" type="ORF">GDO54_010601</name>
</gene>
<dbReference type="GO" id="GO:0006508">
    <property type="term" value="P:proteolysis"/>
    <property type="evidence" value="ECO:0007669"/>
    <property type="project" value="UniProtKB-KW"/>
</dbReference>
<feature type="active site" description="Proton acceptor" evidence="7">
    <location>
        <position position="546"/>
    </location>
</feature>
<evidence type="ECO:0000256" key="4">
    <source>
        <dbReference type="ARBA" id="ARBA00022801"/>
    </source>
</evidence>
<proteinExistence type="inferred from homology"/>
<evidence type="ECO:0000256" key="7">
    <source>
        <dbReference type="PIRSR" id="PIRSR634015-1"/>
    </source>
</evidence>
<dbReference type="SUPFAM" id="SSF48371">
    <property type="entry name" value="ARM repeat"/>
    <property type="match status" value="1"/>
</dbReference>
<evidence type="ECO:0000256" key="3">
    <source>
        <dbReference type="ARBA" id="ARBA00022723"/>
    </source>
</evidence>
<feature type="region of interest" description="Disordered" evidence="9">
    <location>
        <begin position="22"/>
        <end position="41"/>
    </location>
</feature>
<dbReference type="EMBL" id="DYDO01000004">
    <property type="protein sequence ID" value="DBA26325.1"/>
    <property type="molecule type" value="Genomic_DNA"/>
</dbReference>
<feature type="active site" description="Proton donor" evidence="7">
    <location>
        <position position="634"/>
    </location>
</feature>
<comment type="caution">
    <text evidence="11">The sequence shown here is derived from an EMBL/GenBank/DDBJ whole genome shotgun (WGS) entry which is preliminary data.</text>
</comment>
<keyword evidence="3 8" id="KW-0479">Metal-binding</keyword>
<name>A0AAV3AU94_PYXAD</name>
<evidence type="ECO:0000256" key="9">
    <source>
        <dbReference type="SAM" id="MobiDB-lite"/>
    </source>
</evidence>
<keyword evidence="4" id="KW-0378">Hydrolase</keyword>
<dbReference type="PRINTS" id="PR00756">
    <property type="entry name" value="ALADIPTASE"/>
</dbReference>
<feature type="compositionally biased region" description="Polar residues" evidence="9">
    <location>
        <begin position="213"/>
        <end position="228"/>
    </location>
</feature>
<organism evidence="11 12">
    <name type="scientific">Pyxicephalus adspersus</name>
    <name type="common">African bullfrog</name>
    <dbReference type="NCBI Taxonomy" id="30357"/>
    <lineage>
        <taxon>Eukaryota</taxon>
        <taxon>Metazoa</taxon>
        <taxon>Chordata</taxon>
        <taxon>Craniata</taxon>
        <taxon>Vertebrata</taxon>
        <taxon>Euteleostomi</taxon>
        <taxon>Amphibia</taxon>
        <taxon>Batrachia</taxon>
        <taxon>Anura</taxon>
        <taxon>Neobatrachia</taxon>
        <taxon>Ranoidea</taxon>
        <taxon>Pyxicephalidae</taxon>
        <taxon>Pyxicephalinae</taxon>
        <taxon>Pyxicephalus</taxon>
    </lineage>
</organism>
<feature type="domain" description="Peptidase M1 leukotriene A4 hydrolase/aminopeptidase C-terminal" evidence="10">
    <location>
        <begin position="723"/>
        <end position="864"/>
    </location>
</feature>
<feature type="binding site" evidence="8">
    <location>
        <position position="545"/>
    </location>
    <ligand>
        <name>Zn(2+)</name>
        <dbReference type="ChEBI" id="CHEBI:29105"/>
        <note>catalytic</note>
    </ligand>
</feature>
<evidence type="ECO:0000256" key="8">
    <source>
        <dbReference type="PIRSR" id="PIRSR634015-3"/>
    </source>
</evidence>
<keyword evidence="5 8" id="KW-0862">Zinc</keyword>
<dbReference type="FunFam" id="1.10.390.10:FF:000003">
    <property type="entry name" value="Leukotriene A(4) hydrolase"/>
    <property type="match status" value="1"/>
</dbReference>
<dbReference type="InterPro" id="IPR027268">
    <property type="entry name" value="Peptidase_M4/M1_CTD_sf"/>
</dbReference>
<dbReference type="GO" id="GO:0008270">
    <property type="term" value="F:zinc ion binding"/>
    <property type="evidence" value="ECO:0007669"/>
    <property type="project" value="InterPro"/>
</dbReference>
<dbReference type="Gene3D" id="2.60.40.1730">
    <property type="entry name" value="tricorn interacting facor f3 domain"/>
    <property type="match status" value="1"/>
</dbReference>
<evidence type="ECO:0000256" key="5">
    <source>
        <dbReference type="ARBA" id="ARBA00022833"/>
    </source>
</evidence>
<keyword evidence="2" id="KW-0645">Protease</keyword>
<comment type="cofactor">
    <cofactor evidence="8">
        <name>Zn(2+)</name>
        <dbReference type="ChEBI" id="CHEBI:29105"/>
    </cofactor>
    <text evidence="8">Binds 1 zinc ion per subunit.</text>
</comment>
<protein>
    <recommendedName>
        <fullName evidence="10">Peptidase M1 leukotriene A4 hydrolase/aminopeptidase C-terminal domain-containing protein</fullName>
    </recommendedName>
</protein>
<evidence type="ECO:0000256" key="2">
    <source>
        <dbReference type="ARBA" id="ARBA00022670"/>
    </source>
</evidence>
<evidence type="ECO:0000313" key="11">
    <source>
        <dbReference type="EMBL" id="DBA26325.1"/>
    </source>
</evidence>
<dbReference type="SUPFAM" id="SSF63737">
    <property type="entry name" value="Leukotriene A4 hydrolase N-terminal domain"/>
    <property type="match status" value="1"/>
</dbReference>
<sequence>MESAARCPALCCCRSRPLHPGPGPDSPERYQPGPPDPASASSFQLYRLHHFHLGLELRPETRELAGCLVLELSPLVPGGPALVLDTHPVVRVSSVRCKIGGRQNRSDRPCTGQSCPPTELSHNCPDTAHQSCQPGHPAWHPEDSTQRCPEQSQSDSPPSAHTTDPSFYTTPGSSSPDTAECSPPEPLDLSLSRSHHSFPHSAPGDGSLAPDNLSASTAGPVCPTTNGHQMPVTSHKNSCFSSLTPFTSTSSPITDLSSHSSSCYTWSSDSLVSPTPDSGIATSSIPADFSSMDIPALEALPCTFSQPCEFPSASDSVPSHSTCCFPLDFRVEEFTDYGSALTITVPETLRTNEKFQVIVHYVTGEGPAVWWLDPELSYGSSELFVFTQGHSVCNRSFFPCFDTPAVKCTYSASVKAPAGIRVLMSCTHSYYIEEMGIFHFYMEHPVPVYLVALAAGHLLPADIGPRSRVWAEPCVLPLAVGKLAGRVEQWLQAAERLYGPYIWGRYDIVFLPPSFPIVAMENPCLTFVICSILDSEDFLLIDVIHEIAHGWFGNAVTNASWEEMWLSEGLATYAQRRITTLVYGAAFTSLETTFRLEALHRQIRILGQDTPFSRLQAKLDPGVNPSNLMNLFTYEKGFCFVHYLSQICGDQDNFDAFLREYIEKFKFRSVVANDLLESYLNFFPHLRGESQSCSEGLDFDRWLNAPGSPLTQPDLSQGSVFTSPVEALNQLWMADPLDIEAAATFVNIADWQTFQTVLFLDKLLDQSPLRPEVMLQLSLCYSSDLAVMNTEIRIRWLQIVVRNNFQPDMPRVRHFLLCQTSRMYTIPLYEDLSAGPLKSCALEIFCQSHGRLHPNLRKTIQQILAQGGSVMQPDSALPVLSTELCSQSSSSLRDVNVIA</sequence>
<dbReference type="InterPro" id="IPR045357">
    <property type="entry name" value="Aminopeptidase_N-like_N"/>
</dbReference>
<dbReference type="InterPro" id="IPR015211">
    <property type="entry name" value="Peptidase_M1_C"/>
</dbReference>
<dbReference type="Proteomes" id="UP001181693">
    <property type="component" value="Unassembled WGS sequence"/>
</dbReference>
<feature type="compositionally biased region" description="Polar residues" evidence="9">
    <location>
        <begin position="146"/>
        <end position="177"/>
    </location>
</feature>
<evidence type="ECO:0000313" key="12">
    <source>
        <dbReference type="Proteomes" id="UP001181693"/>
    </source>
</evidence>
<dbReference type="FunFam" id="3.30.2010.30:FF:000001">
    <property type="entry name" value="Leukotriene A(4) hydrolase"/>
    <property type="match status" value="1"/>
</dbReference>
<dbReference type="InterPro" id="IPR014782">
    <property type="entry name" value="Peptidase_M1_dom"/>
</dbReference>
<dbReference type="InterPro" id="IPR038502">
    <property type="entry name" value="M1_LTA-4_hydro/amino_C_sf"/>
</dbReference>
<dbReference type="Gene3D" id="1.10.390.10">
    <property type="entry name" value="Neutral Protease Domain 2"/>
    <property type="match status" value="1"/>
</dbReference>
<dbReference type="Pfam" id="PF09127">
    <property type="entry name" value="Leuk-A4-hydro_C"/>
    <property type="match status" value="1"/>
</dbReference>
<dbReference type="Pfam" id="PF01433">
    <property type="entry name" value="Peptidase_M1"/>
    <property type="match status" value="1"/>
</dbReference>
<dbReference type="SUPFAM" id="SSF55486">
    <property type="entry name" value="Metalloproteases ('zincins'), catalytic domain"/>
    <property type="match status" value="1"/>
</dbReference>
<evidence type="ECO:0000256" key="6">
    <source>
        <dbReference type="ARBA" id="ARBA00023049"/>
    </source>
</evidence>
<keyword evidence="12" id="KW-1185">Reference proteome</keyword>
<dbReference type="Pfam" id="PF17900">
    <property type="entry name" value="Peptidase_M1_N"/>
    <property type="match status" value="1"/>
</dbReference>
<dbReference type="InterPro" id="IPR049980">
    <property type="entry name" value="LTA4H_cat"/>
</dbReference>
<dbReference type="PANTHER" id="PTHR45726:SF2">
    <property type="entry name" value="AMINOPEPTIDASE RNPEPL1"/>
    <property type="match status" value="1"/>
</dbReference>
<evidence type="ECO:0000256" key="1">
    <source>
        <dbReference type="ARBA" id="ARBA00010136"/>
    </source>
</evidence>
<dbReference type="InterPro" id="IPR034015">
    <property type="entry name" value="M1_LTA4H"/>
</dbReference>
<feature type="binding site" evidence="8">
    <location>
        <position position="549"/>
    </location>
    <ligand>
        <name>Zn(2+)</name>
        <dbReference type="ChEBI" id="CHEBI:29105"/>
        <note>catalytic</note>
    </ligand>
</feature>
<dbReference type="CDD" id="cd09599">
    <property type="entry name" value="M1_LTA4H"/>
    <property type="match status" value="1"/>
</dbReference>
<keyword evidence="6" id="KW-0482">Metalloprotease</keyword>
<feature type="binding site" evidence="8">
    <location>
        <position position="568"/>
    </location>
    <ligand>
        <name>Zn(2+)</name>
        <dbReference type="ChEBI" id="CHEBI:29105"/>
        <note>catalytic</note>
    </ligand>
</feature>
<reference evidence="11" key="1">
    <citation type="thesis" date="2020" institute="ProQuest LLC" country="789 East Eisenhower Parkway, Ann Arbor, MI, USA">
        <title>Comparative Genomics and Chromosome Evolution.</title>
        <authorList>
            <person name="Mudd A.B."/>
        </authorList>
    </citation>
    <scope>NUCLEOTIDE SEQUENCE</scope>
    <source>
        <strain evidence="11">1538</strain>
        <tissue evidence="11">Blood</tissue>
    </source>
</reference>
<dbReference type="InterPro" id="IPR016024">
    <property type="entry name" value="ARM-type_fold"/>
</dbReference>
<dbReference type="GO" id="GO:0070006">
    <property type="term" value="F:metalloaminopeptidase activity"/>
    <property type="evidence" value="ECO:0007669"/>
    <property type="project" value="TreeGrafter"/>
</dbReference>
<dbReference type="Gene3D" id="3.30.2010.30">
    <property type="match status" value="1"/>
</dbReference>